<feature type="domain" description="Nudix hydrolase" evidence="11">
    <location>
        <begin position="328"/>
        <end position="459"/>
    </location>
</feature>
<dbReference type="CDD" id="cd03429">
    <property type="entry name" value="NUDIX_NADH_pyrophosphatase_Nudt13"/>
    <property type="match status" value="1"/>
</dbReference>
<dbReference type="AlphaFoldDB" id="A0AAN6GM99"/>
<evidence type="ECO:0000256" key="8">
    <source>
        <dbReference type="ARBA" id="ARBA00023027"/>
    </source>
</evidence>
<dbReference type="InterPro" id="IPR000086">
    <property type="entry name" value="NUDIX_hydrolase_dom"/>
</dbReference>
<reference evidence="12" key="1">
    <citation type="journal article" date="2023" name="PhytoFront">
        <title>Draft Genome Resources of Seven Strains of Tilletia horrida, Causal Agent of Kernel Smut of Rice.</title>
        <authorList>
            <person name="Khanal S."/>
            <person name="Antony Babu S."/>
            <person name="Zhou X.G."/>
        </authorList>
    </citation>
    <scope>NUCLEOTIDE SEQUENCE</scope>
    <source>
        <strain evidence="12">TX3</strain>
    </source>
</reference>
<dbReference type="Proteomes" id="UP001176521">
    <property type="component" value="Unassembled WGS sequence"/>
</dbReference>
<dbReference type="SUPFAM" id="SSF55811">
    <property type="entry name" value="Nudix"/>
    <property type="match status" value="1"/>
</dbReference>
<feature type="compositionally biased region" description="Basic and acidic residues" evidence="10">
    <location>
        <begin position="483"/>
        <end position="494"/>
    </location>
</feature>
<dbReference type="GO" id="GO:0046872">
    <property type="term" value="F:metal ion binding"/>
    <property type="evidence" value="ECO:0007669"/>
    <property type="project" value="UniProtKB-KW"/>
</dbReference>
<comment type="similarity">
    <text evidence="3">Belongs to the Nudix hydrolase family. NudC subfamily.</text>
</comment>
<comment type="cofactor">
    <cofactor evidence="1">
        <name>Mg(2+)</name>
        <dbReference type="ChEBI" id="CHEBI:18420"/>
    </cofactor>
</comment>
<accession>A0AAN6GM99</accession>
<keyword evidence="6 12" id="KW-0378">Hydrolase</keyword>
<comment type="cofactor">
    <cofactor evidence="2">
        <name>Zn(2+)</name>
        <dbReference type="ChEBI" id="CHEBI:29105"/>
    </cofactor>
</comment>
<dbReference type="EMBL" id="JAPDMQ010000005">
    <property type="protein sequence ID" value="KAK0541018.1"/>
    <property type="molecule type" value="Genomic_DNA"/>
</dbReference>
<organism evidence="12 13">
    <name type="scientific">Tilletia horrida</name>
    <dbReference type="NCBI Taxonomy" id="155126"/>
    <lineage>
        <taxon>Eukaryota</taxon>
        <taxon>Fungi</taxon>
        <taxon>Dikarya</taxon>
        <taxon>Basidiomycota</taxon>
        <taxon>Ustilaginomycotina</taxon>
        <taxon>Exobasidiomycetes</taxon>
        <taxon>Tilletiales</taxon>
        <taxon>Tilletiaceae</taxon>
        <taxon>Tilletia</taxon>
    </lineage>
</organism>
<evidence type="ECO:0000259" key="11">
    <source>
        <dbReference type="PROSITE" id="PS51462"/>
    </source>
</evidence>
<evidence type="ECO:0000313" key="12">
    <source>
        <dbReference type="EMBL" id="KAK0541018.1"/>
    </source>
</evidence>
<evidence type="ECO:0000313" key="13">
    <source>
        <dbReference type="Proteomes" id="UP001176521"/>
    </source>
</evidence>
<evidence type="ECO:0000256" key="6">
    <source>
        <dbReference type="ARBA" id="ARBA00022801"/>
    </source>
</evidence>
<feature type="region of interest" description="Disordered" evidence="10">
    <location>
        <begin position="463"/>
        <end position="535"/>
    </location>
</feature>
<dbReference type="GO" id="GO:0006742">
    <property type="term" value="P:NADP+ catabolic process"/>
    <property type="evidence" value="ECO:0007669"/>
    <property type="project" value="TreeGrafter"/>
</dbReference>
<dbReference type="Pfam" id="PF09296">
    <property type="entry name" value="NUDIX-like"/>
    <property type="match status" value="1"/>
</dbReference>
<dbReference type="Pfam" id="PF00293">
    <property type="entry name" value="NUDIX"/>
    <property type="match status" value="1"/>
</dbReference>
<protein>
    <recommendedName>
        <fullName evidence="4">NAD(+) diphosphatase</fullName>
        <ecNumber evidence="4">3.6.1.22</ecNumber>
    </recommendedName>
</protein>
<evidence type="ECO:0000256" key="2">
    <source>
        <dbReference type="ARBA" id="ARBA00001947"/>
    </source>
</evidence>
<evidence type="ECO:0000256" key="5">
    <source>
        <dbReference type="ARBA" id="ARBA00022723"/>
    </source>
</evidence>
<gene>
    <name evidence="12" type="primary">NPY1</name>
    <name evidence="12" type="ORF">OC842_000224</name>
</gene>
<feature type="region of interest" description="Disordered" evidence="10">
    <location>
        <begin position="160"/>
        <end position="187"/>
    </location>
</feature>
<dbReference type="GO" id="GO:0005829">
    <property type="term" value="C:cytosol"/>
    <property type="evidence" value="ECO:0007669"/>
    <property type="project" value="TreeGrafter"/>
</dbReference>
<evidence type="ECO:0000256" key="3">
    <source>
        <dbReference type="ARBA" id="ARBA00009595"/>
    </source>
</evidence>
<dbReference type="GO" id="GO:0005777">
    <property type="term" value="C:peroxisome"/>
    <property type="evidence" value="ECO:0007669"/>
    <property type="project" value="TreeGrafter"/>
</dbReference>
<dbReference type="InterPro" id="IPR050241">
    <property type="entry name" value="NAD-cap_RNA_hydrolase_NudC"/>
</dbReference>
<evidence type="ECO:0000256" key="1">
    <source>
        <dbReference type="ARBA" id="ARBA00001946"/>
    </source>
</evidence>
<dbReference type="PANTHER" id="PTHR42904:SF6">
    <property type="entry name" value="NAD-CAPPED RNA HYDROLASE NUDT12"/>
    <property type="match status" value="1"/>
</dbReference>
<comment type="caution">
    <text evidence="12">The sequence shown here is derived from an EMBL/GenBank/DDBJ whole genome shotgun (WGS) entry which is preliminary data.</text>
</comment>
<keyword evidence="8" id="KW-0520">NAD</keyword>
<keyword evidence="5" id="KW-0479">Metal-binding</keyword>
<dbReference type="PROSITE" id="PS51462">
    <property type="entry name" value="NUDIX"/>
    <property type="match status" value="1"/>
</dbReference>
<dbReference type="PANTHER" id="PTHR42904">
    <property type="entry name" value="NUDIX HYDROLASE, NUDC SUBFAMILY"/>
    <property type="match status" value="1"/>
</dbReference>
<dbReference type="Gene3D" id="3.90.79.10">
    <property type="entry name" value="Nucleoside Triphosphate Pyrophosphohydrolase"/>
    <property type="match status" value="1"/>
</dbReference>
<dbReference type="GO" id="GO:0035529">
    <property type="term" value="F:NADH pyrophosphatase activity"/>
    <property type="evidence" value="ECO:0007669"/>
    <property type="project" value="TreeGrafter"/>
</dbReference>
<name>A0AAN6GM99_9BASI</name>
<comment type="catalytic activity">
    <reaction evidence="9">
        <text>a 5'-end NAD(+)-phospho-ribonucleoside in mRNA + H2O = a 5'-end phospho-adenosine-phospho-ribonucleoside in mRNA + beta-nicotinamide D-ribonucleotide + 2 H(+)</text>
        <dbReference type="Rhea" id="RHEA:60876"/>
        <dbReference type="Rhea" id="RHEA-COMP:15698"/>
        <dbReference type="Rhea" id="RHEA-COMP:15719"/>
        <dbReference type="ChEBI" id="CHEBI:14649"/>
        <dbReference type="ChEBI" id="CHEBI:15377"/>
        <dbReference type="ChEBI" id="CHEBI:15378"/>
        <dbReference type="ChEBI" id="CHEBI:144029"/>
        <dbReference type="ChEBI" id="CHEBI:144051"/>
    </reaction>
    <physiologicalReaction direction="left-to-right" evidence="9">
        <dbReference type="Rhea" id="RHEA:60877"/>
    </physiologicalReaction>
</comment>
<evidence type="ECO:0000256" key="10">
    <source>
        <dbReference type="SAM" id="MobiDB-lite"/>
    </source>
</evidence>
<sequence length="535" mass="58337">MPGPTPPFRSGSTINFYAGSKLNRFSWLRNSTDFINGAITSPSARFILLNKLNPLVHKSAEGTKSPTGGQLATLGWGDVRETVRESIRLARGEDDAPASAAPGDEVRVFGPEVLGLQGPSGADAEAADIEAAKKQFEKATESMGPTNLVLVFLGVDESATQDAPSAPGQVATKGEEVGAGGSVEEGKGQQLQGVPYFALSVSHEPHRNHHLGSHHHHHHEQQDQVPLPTHKLREDLLATGKYEFVDTRSLAQAASWPAHHAAMLAQARSLVDWNERMASVLSSSNPTTNVLRPFLPSEHSPSTSPSFDKDGKVWPCPATQSLSNFSYPRTDSVVIMGVLNRTGDKILLGRQRTWPKKMYSCLAGFLEAGEALEEAVKREIYEEAAIEVEEVVYHSSQPWPFPANLMIGCFAICKSDRPENEIRLDLDNELEDARFFTREEVLEVIDSSANRIMTKRDVERYEAGQNRNVIGPKSSEQKTTGPKVDEKGQWKKTDGSASESEEEGVGKAGPKWNKKDEGSVANVRADGARAPRTFA</sequence>
<dbReference type="EC" id="3.6.1.22" evidence="4"/>
<feature type="region of interest" description="Disordered" evidence="10">
    <location>
        <begin position="206"/>
        <end position="226"/>
    </location>
</feature>
<evidence type="ECO:0000256" key="4">
    <source>
        <dbReference type="ARBA" id="ARBA00012381"/>
    </source>
</evidence>
<dbReference type="InterPro" id="IPR049734">
    <property type="entry name" value="NudC-like_C"/>
</dbReference>
<evidence type="ECO:0000256" key="7">
    <source>
        <dbReference type="ARBA" id="ARBA00022842"/>
    </source>
</evidence>
<keyword evidence="13" id="KW-1185">Reference proteome</keyword>
<evidence type="ECO:0000256" key="9">
    <source>
        <dbReference type="ARBA" id="ARBA00023679"/>
    </source>
</evidence>
<dbReference type="InterPro" id="IPR015797">
    <property type="entry name" value="NUDIX_hydrolase-like_dom_sf"/>
</dbReference>
<feature type="compositionally biased region" description="Basic residues" evidence="10">
    <location>
        <begin position="206"/>
        <end position="219"/>
    </location>
</feature>
<dbReference type="GO" id="GO:0019677">
    <property type="term" value="P:NAD+ catabolic process"/>
    <property type="evidence" value="ECO:0007669"/>
    <property type="project" value="TreeGrafter"/>
</dbReference>
<proteinExistence type="inferred from homology"/>
<keyword evidence="7" id="KW-0460">Magnesium</keyword>
<dbReference type="InterPro" id="IPR015375">
    <property type="entry name" value="NADH_PPase-like_N"/>
</dbReference>